<feature type="transmembrane region" description="Helical" evidence="1">
    <location>
        <begin position="20"/>
        <end position="42"/>
    </location>
</feature>
<sequence length="62" mass="7146">MEMIDESRTEASSSTEASLVLARWLLLANWYCFWPAAMQVYLRDLLGCRASKHEVLPYTSFS</sequence>
<dbReference type="Proteomes" id="UP000784294">
    <property type="component" value="Unassembled WGS sequence"/>
</dbReference>
<comment type="caution">
    <text evidence="2">The sequence shown here is derived from an EMBL/GenBank/DDBJ whole genome shotgun (WGS) entry which is preliminary data.</text>
</comment>
<evidence type="ECO:0000313" key="2">
    <source>
        <dbReference type="EMBL" id="VEL09726.1"/>
    </source>
</evidence>
<dbReference type="AlphaFoldDB" id="A0A3S5FC21"/>
<evidence type="ECO:0000313" key="3">
    <source>
        <dbReference type="Proteomes" id="UP000784294"/>
    </source>
</evidence>
<reference evidence="2" key="1">
    <citation type="submission" date="2018-11" db="EMBL/GenBank/DDBJ databases">
        <authorList>
            <consortium name="Pathogen Informatics"/>
        </authorList>
    </citation>
    <scope>NUCLEOTIDE SEQUENCE</scope>
</reference>
<name>A0A3S5FC21_9PLAT</name>
<evidence type="ECO:0000256" key="1">
    <source>
        <dbReference type="SAM" id="Phobius"/>
    </source>
</evidence>
<keyword evidence="1" id="KW-0472">Membrane</keyword>
<organism evidence="2 3">
    <name type="scientific">Protopolystoma xenopodis</name>
    <dbReference type="NCBI Taxonomy" id="117903"/>
    <lineage>
        <taxon>Eukaryota</taxon>
        <taxon>Metazoa</taxon>
        <taxon>Spiralia</taxon>
        <taxon>Lophotrochozoa</taxon>
        <taxon>Platyhelminthes</taxon>
        <taxon>Monogenea</taxon>
        <taxon>Polyopisthocotylea</taxon>
        <taxon>Polystomatidea</taxon>
        <taxon>Polystomatidae</taxon>
        <taxon>Protopolystoma</taxon>
    </lineage>
</organism>
<protein>
    <submittedName>
        <fullName evidence="2">Uncharacterized protein</fullName>
    </submittedName>
</protein>
<keyword evidence="1" id="KW-1133">Transmembrane helix</keyword>
<gene>
    <name evidence="2" type="ORF">PXEA_LOCUS3166</name>
</gene>
<accession>A0A3S5FC21</accession>
<proteinExistence type="predicted"/>
<keyword evidence="1" id="KW-0812">Transmembrane</keyword>
<keyword evidence="3" id="KW-1185">Reference proteome</keyword>
<dbReference type="EMBL" id="CAAALY010007094">
    <property type="protein sequence ID" value="VEL09726.1"/>
    <property type="molecule type" value="Genomic_DNA"/>
</dbReference>